<dbReference type="EMBL" id="CP075567">
    <property type="protein sequence ID" value="UFQ02269.1"/>
    <property type="molecule type" value="Genomic_DNA"/>
</dbReference>
<dbReference type="RefSeq" id="WP_230736882.1">
    <property type="nucleotide sequence ID" value="NZ_CP075567.1"/>
</dbReference>
<evidence type="ECO:0000313" key="2">
    <source>
        <dbReference type="Proteomes" id="UP001162907"/>
    </source>
</evidence>
<organism evidence="1 2">
    <name type="scientific">Pseudomonas fitomaticsae</name>
    <dbReference type="NCBI Taxonomy" id="2837969"/>
    <lineage>
        <taxon>Bacteria</taxon>
        <taxon>Pseudomonadati</taxon>
        <taxon>Pseudomonadota</taxon>
        <taxon>Gammaproteobacteria</taxon>
        <taxon>Pseudomonadales</taxon>
        <taxon>Pseudomonadaceae</taxon>
        <taxon>Pseudomonas</taxon>
    </lineage>
</organism>
<accession>A0ABY3Q9K2</accession>
<name>A0ABY3Q9K2_9PSED</name>
<gene>
    <name evidence="1" type="ORF">KJY40_11465</name>
</gene>
<sequence>MTYGVHVFDENGQLIMNTNSFTYQVLWQGVLDFSTSASSQTVIIPGFNPATCVFMMIPTRVQDVQSSEADGSGNQKSYPYVTTAAGQVVVTPYNPSSTTGSTASRVIAKGYAVRFA</sequence>
<dbReference type="Proteomes" id="UP001162907">
    <property type="component" value="Chromosome"/>
</dbReference>
<keyword evidence="2" id="KW-1185">Reference proteome</keyword>
<evidence type="ECO:0000313" key="1">
    <source>
        <dbReference type="EMBL" id="UFQ02269.1"/>
    </source>
</evidence>
<reference evidence="1 2" key="1">
    <citation type="journal article" date="2022" name="Int. J. Syst. Evol. Microbiol.">
        <title>Pseudomonas fitomaticsae sp. nov., isolated at Marimurtra Botanical Garden in Blanes, Catalonia, Spain.</title>
        <authorList>
            <person name="Atanasov K.E."/>
            <person name="Galbis D.M."/>
            <person name="Cornado D."/>
            <person name="Serpico A."/>
            <person name="Sanchez G."/>
            <person name="Bosch M."/>
            <person name="Ferrer A."/>
            <person name="Altabella T."/>
        </authorList>
    </citation>
    <scope>NUCLEOTIDE SEQUENCE [LARGE SCALE GENOMIC DNA]</scope>
    <source>
        <strain evidence="1 2">FIT81</strain>
    </source>
</reference>
<protein>
    <submittedName>
        <fullName evidence="1">Uncharacterized protein</fullName>
    </submittedName>
</protein>
<proteinExistence type="predicted"/>